<sequence>MWIFAGGAKHDRQADENMLSHSLDRIRLAKVLQKRNSLNQLLGTDLSRILENGGAVNAENNVEKELSREKADVNGAESSIRRSSDGVVLEHYTPSSNKVVHRDELPIKSTKSTNYDDYAPSEPAIPTRLPVTMVRKSFSHQNLASTSKVNGSAQVKKHFRYILNQLSFEKFLLF</sequence>
<reference evidence="1 2" key="2">
    <citation type="submission" date="2018-11" db="EMBL/GenBank/DDBJ databases">
        <authorList>
            <consortium name="Pathogen Informatics"/>
        </authorList>
    </citation>
    <scope>NUCLEOTIDE SEQUENCE [LARGE SCALE GENOMIC DNA]</scope>
</reference>
<dbReference type="AlphaFoldDB" id="A0A183D1Q8"/>
<evidence type="ECO:0000313" key="2">
    <source>
        <dbReference type="Proteomes" id="UP000271098"/>
    </source>
</evidence>
<dbReference type="Proteomes" id="UP000271098">
    <property type="component" value="Unassembled WGS sequence"/>
</dbReference>
<proteinExistence type="predicted"/>
<name>A0A183D1Q8_9BILA</name>
<keyword evidence="2" id="KW-1185">Reference proteome</keyword>
<gene>
    <name evidence="1" type="ORF">GPUH_LOCUS2648</name>
</gene>
<accession>A0A183D1Q8</accession>
<dbReference type="EMBL" id="UYRT01004123">
    <property type="protein sequence ID" value="VDK35641.1"/>
    <property type="molecule type" value="Genomic_DNA"/>
</dbReference>
<reference evidence="3" key="1">
    <citation type="submission" date="2016-06" db="UniProtKB">
        <authorList>
            <consortium name="WormBaseParasite"/>
        </authorList>
    </citation>
    <scope>IDENTIFICATION</scope>
</reference>
<organism evidence="3">
    <name type="scientific">Gongylonema pulchrum</name>
    <dbReference type="NCBI Taxonomy" id="637853"/>
    <lineage>
        <taxon>Eukaryota</taxon>
        <taxon>Metazoa</taxon>
        <taxon>Ecdysozoa</taxon>
        <taxon>Nematoda</taxon>
        <taxon>Chromadorea</taxon>
        <taxon>Rhabditida</taxon>
        <taxon>Spirurina</taxon>
        <taxon>Spiruromorpha</taxon>
        <taxon>Spiruroidea</taxon>
        <taxon>Gongylonematidae</taxon>
        <taxon>Gongylonema</taxon>
    </lineage>
</organism>
<dbReference type="WBParaSite" id="GPUH_0000265401-mRNA-1">
    <property type="protein sequence ID" value="GPUH_0000265401-mRNA-1"/>
    <property type="gene ID" value="GPUH_0000265401"/>
</dbReference>
<evidence type="ECO:0000313" key="1">
    <source>
        <dbReference type="EMBL" id="VDK35641.1"/>
    </source>
</evidence>
<protein>
    <submittedName>
        <fullName evidence="1 3">Uncharacterized protein</fullName>
    </submittedName>
</protein>
<evidence type="ECO:0000313" key="3">
    <source>
        <dbReference type="WBParaSite" id="GPUH_0000265401-mRNA-1"/>
    </source>
</evidence>